<sequence length="68" mass="7805">MSIGRAFHTRDWESAAQEAAFEGACFCMIKDGRFVNRQAMPAHIPHRNRFALPDRLLLQFSQLESAVR</sequence>
<organism evidence="1 2">
    <name type="scientific">Paraburkholderia hospita</name>
    <dbReference type="NCBI Taxonomy" id="169430"/>
    <lineage>
        <taxon>Bacteria</taxon>
        <taxon>Pseudomonadati</taxon>
        <taxon>Pseudomonadota</taxon>
        <taxon>Betaproteobacteria</taxon>
        <taxon>Burkholderiales</taxon>
        <taxon>Burkholderiaceae</taxon>
        <taxon>Paraburkholderia</taxon>
    </lineage>
</organism>
<protein>
    <submittedName>
        <fullName evidence="1">Uncharacterized protein</fullName>
    </submittedName>
</protein>
<dbReference type="Proteomes" id="UP000004980">
    <property type="component" value="Unassembled WGS sequence"/>
</dbReference>
<evidence type="ECO:0000313" key="1">
    <source>
        <dbReference type="EMBL" id="EIM98688.1"/>
    </source>
</evidence>
<gene>
    <name evidence="1" type="ORF">WQE_22793</name>
</gene>
<dbReference type="EMBL" id="AKAU01000112">
    <property type="protein sequence ID" value="EIM98688.1"/>
    <property type="molecule type" value="Genomic_DNA"/>
</dbReference>
<keyword evidence="2" id="KW-1185">Reference proteome</keyword>
<comment type="caution">
    <text evidence="1">The sequence shown here is derived from an EMBL/GenBank/DDBJ whole genome shotgun (WGS) entry which is preliminary data.</text>
</comment>
<accession>A0ABP2PQP1</accession>
<reference evidence="1 2" key="1">
    <citation type="journal article" date="2012" name="J. Bacteriol.">
        <title>Draft Genome Sequence of the Soil Bacterium Burkholderia terrae Strain BS001, Which Interacts with Fungal Surface Structures.</title>
        <authorList>
            <person name="Nazir R."/>
            <person name="Hansen M.A."/>
            <person name="Sorensen S."/>
            <person name="van Elsas J.D."/>
        </authorList>
    </citation>
    <scope>NUCLEOTIDE SEQUENCE [LARGE SCALE GENOMIC DNA]</scope>
    <source>
        <strain evidence="1 2">BS001</strain>
    </source>
</reference>
<evidence type="ECO:0000313" key="2">
    <source>
        <dbReference type="Proteomes" id="UP000004980"/>
    </source>
</evidence>
<name>A0ABP2PQP1_9BURK</name>
<proteinExistence type="predicted"/>
<dbReference type="RefSeq" id="WP_007585058.1">
    <property type="nucleotide sequence ID" value="NZ_AKAU01000112.1"/>
</dbReference>